<evidence type="ECO:0000256" key="3">
    <source>
        <dbReference type="PROSITE-ProRule" id="PRU00023"/>
    </source>
</evidence>
<feature type="repeat" description="ANK" evidence="3">
    <location>
        <begin position="194"/>
        <end position="226"/>
    </location>
</feature>
<dbReference type="PROSITE" id="PS50297">
    <property type="entry name" value="ANK_REP_REGION"/>
    <property type="match status" value="3"/>
</dbReference>
<evidence type="ECO:0000256" key="4">
    <source>
        <dbReference type="SAM" id="MobiDB-lite"/>
    </source>
</evidence>
<proteinExistence type="predicted"/>
<feature type="compositionally biased region" description="Low complexity" evidence="4">
    <location>
        <begin position="338"/>
        <end position="350"/>
    </location>
</feature>
<evidence type="ECO:0000313" key="6">
    <source>
        <dbReference type="RefSeq" id="XP_011635022.1"/>
    </source>
</evidence>
<dbReference type="Gene3D" id="1.25.40.20">
    <property type="entry name" value="Ankyrin repeat-containing domain"/>
    <property type="match status" value="3"/>
</dbReference>
<reference evidence="6" key="1">
    <citation type="submission" date="2025-08" db="UniProtKB">
        <authorList>
            <consortium name="RefSeq"/>
        </authorList>
    </citation>
    <scope>IDENTIFICATION</scope>
</reference>
<dbReference type="PROSITE" id="PS50088">
    <property type="entry name" value="ANK_REPEAT"/>
    <property type="match status" value="3"/>
</dbReference>
<organism evidence="5 6">
    <name type="scientific">Pogonomyrmex barbatus</name>
    <name type="common">red harvester ant</name>
    <dbReference type="NCBI Taxonomy" id="144034"/>
    <lineage>
        <taxon>Eukaryota</taxon>
        <taxon>Metazoa</taxon>
        <taxon>Ecdysozoa</taxon>
        <taxon>Arthropoda</taxon>
        <taxon>Hexapoda</taxon>
        <taxon>Insecta</taxon>
        <taxon>Pterygota</taxon>
        <taxon>Neoptera</taxon>
        <taxon>Endopterygota</taxon>
        <taxon>Hymenoptera</taxon>
        <taxon>Apocrita</taxon>
        <taxon>Aculeata</taxon>
        <taxon>Formicoidea</taxon>
        <taxon>Formicidae</taxon>
        <taxon>Myrmicinae</taxon>
        <taxon>Pogonomyrmex</taxon>
    </lineage>
</organism>
<accession>A0A6I9W1R3</accession>
<dbReference type="SMART" id="SM00248">
    <property type="entry name" value="ANK"/>
    <property type="match status" value="6"/>
</dbReference>
<feature type="compositionally biased region" description="Low complexity" evidence="4">
    <location>
        <begin position="367"/>
        <end position="379"/>
    </location>
</feature>
<dbReference type="PANTHER" id="PTHR24198">
    <property type="entry name" value="ANKYRIN REPEAT AND PROTEIN KINASE DOMAIN-CONTAINING PROTEIN"/>
    <property type="match status" value="1"/>
</dbReference>
<dbReference type="AlphaFoldDB" id="A0A6I9W1R3"/>
<dbReference type="KEGG" id="pbar:105425793"/>
<feature type="repeat" description="ANK" evidence="3">
    <location>
        <begin position="56"/>
        <end position="76"/>
    </location>
</feature>
<dbReference type="SUPFAM" id="SSF48403">
    <property type="entry name" value="Ankyrin repeat"/>
    <property type="match status" value="1"/>
</dbReference>
<evidence type="ECO:0000256" key="2">
    <source>
        <dbReference type="ARBA" id="ARBA00023043"/>
    </source>
</evidence>
<evidence type="ECO:0000256" key="1">
    <source>
        <dbReference type="ARBA" id="ARBA00022737"/>
    </source>
</evidence>
<dbReference type="PRINTS" id="PR01415">
    <property type="entry name" value="ANKYRIN"/>
</dbReference>
<dbReference type="OrthoDB" id="194358at2759"/>
<evidence type="ECO:0000313" key="5">
    <source>
        <dbReference type="Proteomes" id="UP000504615"/>
    </source>
</evidence>
<name>A0A6I9W1R3_9HYME</name>
<feature type="repeat" description="ANK" evidence="3">
    <location>
        <begin position="91"/>
        <end position="123"/>
    </location>
</feature>
<dbReference type="Pfam" id="PF12796">
    <property type="entry name" value="Ank_2"/>
    <property type="match status" value="3"/>
</dbReference>
<keyword evidence="1" id="KW-0677">Repeat</keyword>
<protein>
    <submittedName>
        <fullName evidence="6">Ankyrin repeat domain-containing protein 16-like isoform X1</fullName>
    </submittedName>
</protein>
<dbReference type="InterPro" id="IPR002110">
    <property type="entry name" value="Ankyrin_rpt"/>
</dbReference>
<dbReference type="Proteomes" id="UP000504615">
    <property type="component" value="Unplaced"/>
</dbReference>
<dbReference type="PANTHER" id="PTHR24198:SF165">
    <property type="entry name" value="ANKYRIN REPEAT-CONTAINING PROTEIN-RELATED"/>
    <property type="match status" value="1"/>
</dbReference>
<sequence length="379" mass="42185">MVDEDINNSLRRFHYRKILREILRACQNGDLDRIKTILEKEGHRIRGWGSFGHEVSGDTVLHVAAQAGNMSIVKYLSKHTDEFKVNVKNKDMKTPLHCAAQFAREDVLKYLLEKGAEVDALKRADWTPLMLACTKSGPTAHECIKALLAAKANASFRNKDGWPSLFIACRTGDEESVNILLKHWPEGIHEWTNNGRTVLHIAALHGHERVIDLLVRANADVNAQDSSGSTPLREAAKHGNLDMRETNIATVISPQIEILTPFIEPSSILRDTGMSTLGLSTIPAYRWQFGTRADHLYLESFAPPNTLRYANSKVVDEKMTNWTTPIQRVTMIRGTNQSVLSPPSLPSSLVTRNVANRPDGSRRTERSATPSSASVVPSL</sequence>
<feature type="region of interest" description="Disordered" evidence="4">
    <location>
        <begin position="337"/>
        <end position="379"/>
    </location>
</feature>
<keyword evidence="2 3" id="KW-0040">ANK repeat</keyword>
<dbReference type="InterPro" id="IPR036770">
    <property type="entry name" value="Ankyrin_rpt-contain_sf"/>
</dbReference>
<dbReference type="GeneID" id="105425793"/>
<dbReference type="RefSeq" id="XP_011635022.1">
    <property type="nucleotide sequence ID" value="XM_011636720.2"/>
</dbReference>
<gene>
    <name evidence="6" type="primary">LOC105425793</name>
</gene>
<keyword evidence="5" id="KW-1185">Reference proteome</keyword>